<protein>
    <submittedName>
        <fullName evidence="1">Uncharacterized protein</fullName>
    </submittedName>
</protein>
<accession>A0A2H3CKB3</accession>
<dbReference type="OrthoDB" id="3099450at2759"/>
<dbReference type="EMBL" id="KZ293725">
    <property type="protein sequence ID" value="PBK81794.1"/>
    <property type="molecule type" value="Genomic_DNA"/>
</dbReference>
<name>A0A2H3CKB3_ARMGA</name>
<evidence type="ECO:0000313" key="2">
    <source>
        <dbReference type="Proteomes" id="UP000217790"/>
    </source>
</evidence>
<dbReference type="AlphaFoldDB" id="A0A2H3CKB3"/>
<evidence type="ECO:0000313" key="1">
    <source>
        <dbReference type="EMBL" id="PBK81794.1"/>
    </source>
</evidence>
<organism evidence="1 2">
    <name type="scientific">Armillaria gallica</name>
    <name type="common">Bulbous honey fungus</name>
    <name type="synonym">Armillaria bulbosa</name>
    <dbReference type="NCBI Taxonomy" id="47427"/>
    <lineage>
        <taxon>Eukaryota</taxon>
        <taxon>Fungi</taxon>
        <taxon>Dikarya</taxon>
        <taxon>Basidiomycota</taxon>
        <taxon>Agaricomycotina</taxon>
        <taxon>Agaricomycetes</taxon>
        <taxon>Agaricomycetidae</taxon>
        <taxon>Agaricales</taxon>
        <taxon>Marasmiineae</taxon>
        <taxon>Physalacriaceae</taxon>
        <taxon>Armillaria</taxon>
    </lineage>
</organism>
<keyword evidence="2" id="KW-1185">Reference proteome</keyword>
<sequence length="166" mass="18662">MTRSLLRKDRILPREDDKHPVLVMEGKTSSSFSAAMRGELYGSGSGLRVRKHARGVVTLPDLSDQHGGSIGEHFTVPPNSSDVDALRARFWAETSIVVRHWVQAGGGIEVDGSDQGDGDKDDAEFAIRDGRTRTWAYVRTGLEKTQERMVTGRREIKFQYVRYSRR</sequence>
<dbReference type="InParanoid" id="A0A2H3CKB3"/>
<dbReference type="Proteomes" id="UP000217790">
    <property type="component" value="Unassembled WGS sequence"/>
</dbReference>
<reference evidence="2" key="1">
    <citation type="journal article" date="2017" name="Nat. Ecol. Evol.">
        <title>Genome expansion and lineage-specific genetic innovations in the forest pathogenic fungi Armillaria.</title>
        <authorList>
            <person name="Sipos G."/>
            <person name="Prasanna A.N."/>
            <person name="Walter M.C."/>
            <person name="O'Connor E."/>
            <person name="Balint B."/>
            <person name="Krizsan K."/>
            <person name="Kiss B."/>
            <person name="Hess J."/>
            <person name="Varga T."/>
            <person name="Slot J."/>
            <person name="Riley R."/>
            <person name="Boka B."/>
            <person name="Rigling D."/>
            <person name="Barry K."/>
            <person name="Lee J."/>
            <person name="Mihaltcheva S."/>
            <person name="LaButti K."/>
            <person name="Lipzen A."/>
            <person name="Waldron R."/>
            <person name="Moloney N.M."/>
            <person name="Sperisen C."/>
            <person name="Kredics L."/>
            <person name="Vagvoelgyi C."/>
            <person name="Patrignani A."/>
            <person name="Fitzpatrick D."/>
            <person name="Nagy I."/>
            <person name="Doyle S."/>
            <person name="Anderson J.B."/>
            <person name="Grigoriev I.V."/>
            <person name="Gueldener U."/>
            <person name="Muensterkoetter M."/>
            <person name="Nagy L.G."/>
        </authorList>
    </citation>
    <scope>NUCLEOTIDE SEQUENCE [LARGE SCALE GENOMIC DNA]</scope>
    <source>
        <strain evidence="2">Ar21-2</strain>
    </source>
</reference>
<proteinExistence type="predicted"/>
<gene>
    <name evidence="1" type="ORF">ARMGADRAFT_1039151</name>
</gene>